<dbReference type="Proteomes" id="UP000003688">
    <property type="component" value="Unassembled WGS sequence"/>
</dbReference>
<keyword evidence="2" id="KW-1185">Reference proteome</keyword>
<organism evidence="1 2">
    <name type="scientific">Pedosphaera parvula (strain Ellin514)</name>
    <dbReference type="NCBI Taxonomy" id="320771"/>
    <lineage>
        <taxon>Bacteria</taxon>
        <taxon>Pseudomonadati</taxon>
        <taxon>Verrucomicrobiota</taxon>
        <taxon>Pedosphaerae</taxon>
        <taxon>Pedosphaerales</taxon>
        <taxon>Pedosphaeraceae</taxon>
        <taxon>Pedosphaera</taxon>
    </lineage>
</organism>
<sequence>MMALVVIHANTVSPHFGHPIESIVVKRLTYHFSRIESGLIGPLCSLQKFTREDNSIVNVVIILWMLHRRTHRVGTLQNKMEWLWFSCIFQPCFKSLLVGIRLVS</sequence>
<dbReference type="EMBL" id="ABOX02000028">
    <property type="protein sequence ID" value="EEF59448.1"/>
    <property type="molecule type" value="Genomic_DNA"/>
</dbReference>
<comment type="caution">
    <text evidence="1">The sequence shown here is derived from an EMBL/GenBank/DDBJ whole genome shotgun (WGS) entry which is preliminary data.</text>
</comment>
<evidence type="ECO:0000313" key="2">
    <source>
        <dbReference type="Proteomes" id="UP000003688"/>
    </source>
</evidence>
<gene>
    <name evidence="1" type="ORF">Cflav_PD2292</name>
</gene>
<proteinExistence type="predicted"/>
<name>B9XL97_PEDPL</name>
<protein>
    <submittedName>
        <fullName evidence="1">Uncharacterized protein</fullName>
    </submittedName>
</protein>
<dbReference type="AlphaFoldDB" id="B9XL97"/>
<evidence type="ECO:0000313" key="1">
    <source>
        <dbReference type="EMBL" id="EEF59448.1"/>
    </source>
</evidence>
<reference evidence="1 2" key="1">
    <citation type="journal article" date="2011" name="J. Bacteriol.">
        <title>Genome sequence of 'Pedosphaera parvula' Ellin514, an aerobic Verrucomicrobial isolate from pasture soil.</title>
        <authorList>
            <person name="Kant R."/>
            <person name="van Passel M.W."/>
            <person name="Sangwan P."/>
            <person name="Palva A."/>
            <person name="Lucas S."/>
            <person name="Copeland A."/>
            <person name="Lapidus A."/>
            <person name="Glavina Del Rio T."/>
            <person name="Dalin E."/>
            <person name="Tice H."/>
            <person name="Bruce D."/>
            <person name="Goodwin L."/>
            <person name="Pitluck S."/>
            <person name="Chertkov O."/>
            <person name="Larimer F.W."/>
            <person name="Land M.L."/>
            <person name="Hauser L."/>
            <person name="Brettin T.S."/>
            <person name="Detter J.C."/>
            <person name="Han S."/>
            <person name="de Vos W.M."/>
            <person name="Janssen P.H."/>
            <person name="Smidt H."/>
        </authorList>
    </citation>
    <scope>NUCLEOTIDE SEQUENCE [LARGE SCALE GENOMIC DNA]</scope>
    <source>
        <strain evidence="1 2">Ellin514</strain>
    </source>
</reference>
<accession>B9XL97</accession>
<dbReference type="STRING" id="320771.Cflav_PD2292"/>